<sequence length="56" mass="6468">MASTRSKVIHLYKNLLFLGKDYPKGFDYFKGRLKEAFMKNKDVTDDAQIEILLAKG</sequence>
<accession>A0A087TZU0</accession>
<gene>
    <name evidence="3" type="ORF">X975_17812</name>
</gene>
<dbReference type="InterPro" id="IPR045296">
    <property type="entry name" value="Complex1_LYR_ETFRF1_LYRM5"/>
</dbReference>
<dbReference type="GO" id="GO:0090324">
    <property type="term" value="P:negative regulation of oxidative phosphorylation"/>
    <property type="evidence" value="ECO:0007669"/>
    <property type="project" value="InterPro"/>
</dbReference>
<feature type="domain" description="Complex 1 LYR protein" evidence="2">
    <location>
        <begin position="7"/>
        <end position="56"/>
    </location>
</feature>
<evidence type="ECO:0000313" key="4">
    <source>
        <dbReference type="Proteomes" id="UP000054359"/>
    </source>
</evidence>
<dbReference type="AlphaFoldDB" id="A0A087TZU0"/>
<protein>
    <recommendedName>
        <fullName evidence="2">Complex 1 LYR protein domain-containing protein</fullName>
    </recommendedName>
</protein>
<dbReference type="Pfam" id="PF05347">
    <property type="entry name" value="Complex1_LYR"/>
    <property type="match status" value="1"/>
</dbReference>
<dbReference type="InterPro" id="IPR052000">
    <property type="entry name" value="ETFRF1"/>
</dbReference>
<comment type="similarity">
    <text evidence="1">Belongs to the complex I LYR family.</text>
</comment>
<keyword evidence="4" id="KW-1185">Reference proteome</keyword>
<evidence type="ECO:0000259" key="2">
    <source>
        <dbReference type="Pfam" id="PF05347"/>
    </source>
</evidence>
<dbReference type="STRING" id="407821.A0A087TZU0"/>
<dbReference type="GO" id="GO:0005739">
    <property type="term" value="C:mitochondrion"/>
    <property type="evidence" value="ECO:0007669"/>
    <property type="project" value="TreeGrafter"/>
</dbReference>
<dbReference type="Proteomes" id="UP000054359">
    <property type="component" value="Unassembled WGS sequence"/>
</dbReference>
<dbReference type="PANTHER" id="PTHR21024:SF0">
    <property type="entry name" value="ELECTRON TRANSFER FLAVOPROTEIN REGULATORY FACTOR 1"/>
    <property type="match status" value="1"/>
</dbReference>
<evidence type="ECO:0000256" key="1">
    <source>
        <dbReference type="ARBA" id="ARBA00009508"/>
    </source>
</evidence>
<name>A0A087TZU0_STEMI</name>
<reference evidence="3 4" key="1">
    <citation type="submission" date="2013-11" db="EMBL/GenBank/DDBJ databases">
        <title>Genome sequencing of Stegodyphus mimosarum.</title>
        <authorList>
            <person name="Bechsgaard J."/>
        </authorList>
    </citation>
    <scope>NUCLEOTIDE SEQUENCE [LARGE SCALE GENOMIC DNA]</scope>
</reference>
<proteinExistence type="inferred from homology"/>
<feature type="non-terminal residue" evidence="3">
    <location>
        <position position="56"/>
    </location>
</feature>
<dbReference type="OMA" id="NIWQIIY"/>
<dbReference type="OrthoDB" id="10258445at2759"/>
<dbReference type="InterPro" id="IPR008011">
    <property type="entry name" value="Complex1_LYR_dom"/>
</dbReference>
<organism evidence="3 4">
    <name type="scientific">Stegodyphus mimosarum</name>
    <name type="common">African social velvet spider</name>
    <dbReference type="NCBI Taxonomy" id="407821"/>
    <lineage>
        <taxon>Eukaryota</taxon>
        <taxon>Metazoa</taxon>
        <taxon>Ecdysozoa</taxon>
        <taxon>Arthropoda</taxon>
        <taxon>Chelicerata</taxon>
        <taxon>Arachnida</taxon>
        <taxon>Araneae</taxon>
        <taxon>Araneomorphae</taxon>
        <taxon>Entelegynae</taxon>
        <taxon>Eresoidea</taxon>
        <taxon>Eresidae</taxon>
        <taxon>Stegodyphus</taxon>
    </lineage>
</organism>
<dbReference type="PANTHER" id="PTHR21024">
    <property type="entry name" value="GROWTH HORMONE-INDUCIBLE SOLUBLE PROTEIN-RELATED"/>
    <property type="match status" value="1"/>
</dbReference>
<dbReference type="EMBL" id="KK117501">
    <property type="protein sequence ID" value="KFM70629.1"/>
    <property type="molecule type" value="Genomic_DNA"/>
</dbReference>
<evidence type="ECO:0000313" key="3">
    <source>
        <dbReference type="EMBL" id="KFM70629.1"/>
    </source>
</evidence>
<dbReference type="CDD" id="cd20265">
    <property type="entry name" value="Complex1_LYR_ETFRF1_LYRM5"/>
    <property type="match status" value="1"/>
</dbReference>
<dbReference type="GO" id="GO:0022904">
    <property type="term" value="P:respiratory electron transport chain"/>
    <property type="evidence" value="ECO:0007669"/>
    <property type="project" value="TreeGrafter"/>
</dbReference>